<evidence type="ECO:0000256" key="7">
    <source>
        <dbReference type="SAM" id="Phobius"/>
    </source>
</evidence>
<feature type="transmembrane region" description="Helical" evidence="7">
    <location>
        <begin position="7"/>
        <end position="28"/>
    </location>
</feature>
<feature type="transmembrane region" description="Helical" evidence="7">
    <location>
        <begin position="353"/>
        <end position="375"/>
    </location>
</feature>
<dbReference type="InterPro" id="IPR036259">
    <property type="entry name" value="MFS_trans_sf"/>
</dbReference>
<feature type="transmembrane region" description="Helical" evidence="7">
    <location>
        <begin position="43"/>
        <end position="61"/>
    </location>
</feature>
<keyword evidence="5 7" id="KW-1133">Transmembrane helix</keyword>
<dbReference type="Proteomes" id="UP000245974">
    <property type="component" value="Unassembled WGS sequence"/>
</dbReference>
<protein>
    <submittedName>
        <fullName evidence="9">Methyl viologen resistance protein SmvA</fullName>
    </submittedName>
</protein>
<reference evidence="10" key="1">
    <citation type="submission" date="2018-03" db="EMBL/GenBank/DDBJ databases">
        <authorList>
            <person name="Blom J."/>
        </authorList>
    </citation>
    <scope>NUCLEOTIDE SEQUENCE [LARGE SCALE GENOMIC DNA]</scope>
    <source>
        <strain evidence="10">KPC-SM-21</strain>
    </source>
</reference>
<proteinExistence type="predicted"/>
<evidence type="ECO:0000256" key="2">
    <source>
        <dbReference type="ARBA" id="ARBA00022448"/>
    </source>
</evidence>
<evidence type="ECO:0000256" key="5">
    <source>
        <dbReference type="ARBA" id="ARBA00022989"/>
    </source>
</evidence>
<gene>
    <name evidence="9" type="primary">smvA_2</name>
    <name evidence="9" type="ORF">KPC_3087</name>
</gene>
<sequence>MLRQWYILAIVVLIYLPVSIDATVLHVAVPTLTQALTLDNNQMLWVIDIYSLMMAGLLLPMGALGERLGYKRLMLIGASIFAVGSLLAAFAISANMLIFARIILACGAAMIIPATLACVRSVFLNEKQRNFALGIWVVAGGGGAAFGPLLGGFLLEHYHWGSVFLINIPLIFLVLIGGYFLLPQQSINSRKHINILDAVVLTSSILFIIYAIKTCMKAYDQSVVVSALLGIGLLIYFIHKQKTSLEPLIDLSLFKIQSVKMGFMICVFTMIALVGFELLISQELQFVYGFSPLEAGLFILPFMIAVSLSGIFASFLINRFGVRLVSLLGLALSAIAFVGLAETDFSQNAYYAWFWMIVLGASIEATFLAATSAIISASPVEKATAAGSIEGMSYELGTGFGVAIFGLLVSYFYRHKIQFQNLMDNKHFDLAKNSIAETVHVLSGLDSKFTTEIQLLANQAFSSAHHSVLYVSSMTLLFLMLFVAFYWKKNSH</sequence>
<evidence type="ECO:0000256" key="1">
    <source>
        <dbReference type="ARBA" id="ARBA00004651"/>
    </source>
</evidence>
<dbReference type="PRINTS" id="PR01036">
    <property type="entry name" value="TCRTETB"/>
</dbReference>
<dbReference type="SUPFAM" id="SSF103473">
    <property type="entry name" value="MFS general substrate transporter"/>
    <property type="match status" value="1"/>
</dbReference>
<keyword evidence="10" id="KW-1185">Reference proteome</keyword>
<dbReference type="PANTHER" id="PTHR42718:SF47">
    <property type="entry name" value="METHYL VIOLOGEN RESISTANCE PROTEIN SMVA"/>
    <property type="match status" value="1"/>
</dbReference>
<feature type="transmembrane region" description="Helical" evidence="7">
    <location>
        <begin position="131"/>
        <end position="154"/>
    </location>
</feature>
<feature type="transmembrane region" description="Helical" evidence="7">
    <location>
        <begin position="396"/>
        <end position="413"/>
    </location>
</feature>
<evidence type="ECO:0000256" key="3">
    <source>
        <dbReference type="ARBA" id="ARBA00022475"/>
    </source>
</evidence>
<keyword evidence="2" id="KW-0813">Transport</keyword>
<feature type="domain" description="Major facilitator superfamily (MFS) profile" evidence="8">
    <location>
        <begin position="7"/>
        <end position="491"/>
    </location>
</feature>
<accession>A0A2U3N2Y5</accession>
<dbReference type="InterPro" id="IPR020846">
    <property type="entry name" value="MFS_dom"/>
</dbReference>
<dbReference type="GO" id="GO:0005886">
    <property type="term" value="C:plasma membrane"/>
    <property type="evidence" value="ECO:0007669"/>
    <property type="project" value="UniProtKB-SubCell"/>
</dbReference>
<keyword evidence="6 7" id="KW-0472">Membrane</keyword>
<name>A0A2U3N2Y5_9GAMM</name>
<feature type="transmembrane region" description="Helical" evidence="7">
    <location>
        <begin position="194"/>
        <end position="212"/>
    </location>
</feature>
<evidence type="ECO:0000259" key="8">
    <source>
        <dbReference type="PROSITE" id="PS50850"/>
    </source>
</evidence>
<feature type="transmembrane region" description="Helical" evidence="7">
    <location>
        <begin position="73"/>
        <end position="92"/>
    </location>
</feature>
<evidence type="ECO:0000256" key="6">
    <source>
        <dbReference type="ARBA" id="ARBA00023136"/>
    </source>
</evidence>
<evidence type="ECO:0000313" key="10">
    <source>
        <dbReference type="Proteomes" id="UP000245974"/>
    </source>
</evidence>
<keyword evidence="3" id="KW-1003">Cell membrane</keyword>
<organism evidence="9 10">
    <name type="scientific">Acinetobacter stercoris</name>
    <dbReference type="NCBI Taxonomy" id="2126983"/>
    <lineage>
        <taxon>Bacteria</taxon>
        <taxon>Pseudomonadati</taxon>
        <taxon>Pseudomonadota</taxon>
        <taxon>Gammaproteobacteria</taxon>
        <taxon>Moraxellales</taxon>
        <taxon>Moraxellaceae</taxon>
        <taxon>Acinetobacter</taxon>
    </lineage>
</organism>
<feature type="transmembrane region" description="Helical" evidence="7">
    <location>
        <begin position="295"/>
        <end position="317"/>
    </location>
</feature>
<feature type="transmembrane region" description="Helical" evidence="7">
    <location>
        <begin position="259"/>
        <end position="280"/>
    </location>
</feature>
<feature type="transmembrane region" description="Helical" evidence="7">
    <location>
        <begin position="160"/>
        <end position="182"/>
    </location>
</feature>
<dbReference type="GO" id="GO:0022857">
    <property type="term" value="F:transmembrane transporter activity"/>
    <property type="evidence" value="ECO:0007669"/>
    <property type="project" value="InterPro"/>
</dbReference>
<dbReference type="Gene3D" id="1.20.1250.20">
    <property type="entry name" value="MFS general substrate transporter like domains"/>
    <property type="match status" value="1"/>
</dbReference>
<dbReference type="PROSITE" id="PS50850">
    <property type="entry name" value="MFS"/>
    <property type="match status" value="1"/>
</dbReference>
<evidence type="ECO:0000256" key="4">
    <source>
        <dbReference type="ARBA" id="ARBA00022692"/>
    </source>
</evidence>
<dbReference type="InParanoid" id="A0A2U3N2Y5"/>
<feature type="transmembrane region" description="Helical" evidence="7">
    <location>
        <begin position="324"/>
        <end position="341"/>
    </location>
</feature>
<dbReference type="Gene3D" id="1.20.1720.10">
    <property type="entry name" value="Multidrug resistance protein D"/>
    <property type="match status" value="1"/>
</dbReference>
<feature type="transmembrane region" description="Helical" evidence="7">
    <location>
        <begin position="218"/>
        <end position="238"/>
    </location>
</feature>
<dbReference type="EMBL" id="OOGT01000189">
    <property type="protein sequence ID" value="SPL71909.1"/>
    <property type="molecule type" value="Genomic_DNA"/>
</dbReference>
<evidence type="ECO:0000313" key="9">
    <source>
        <dbReference type="EMBL" id="SPL71909.1"/>
    </source>
</evidence>
<dbReference type="CDD" id="cd17321">
    <property type="entry name" value="MFS_MMR_MDR_like"/>
    <property type="match status" value="1"/>
</dbReference>
<dbReference type="InterPro" id="IPR011701">
    <property type="entry name" value="MFS"/>
</dbReference>
<keyword evidence="4 7" id="KW-0812">Transmembrane</keyword>
<dbReference type="Pfam" id="PF07690">
    <property type="entry name" value="MFS_1"/>
    <property type="match status" value="1"/>
</dbReference>
<feature type="transmembrane region" description="Helical" evidence="7">
    <location>
        <begin position="98"/>
        <end position="119"/>
    </location>
</feature>
<dbReference type="OrthoDB" id="9807274at2"/>
<dbReference type="PANTHER" id="PTHR42718">
    <property type="entry name" value="MAJOR FACILITATOR SUPERFAMILY MULTIDRUG TRANSPORTER MFSC"/>
    <property type="match status" value="1"/>
</dbReference>
<feature type="transmembrane region" description="Helical" evidence="7">
    <location>
        <begin position="468"/>
        <end position="487"/>
    </location>
</feature>
<comment type="subcellular location">
    <subcellularLocation>
        <location evidence="1">Cell membrane</location>
        <topology evidence="1">Multi-pass membrane protein</topology>
    </subcellularLocation>
</comment>
<dbReference type="AlphaFoldDB" id="A0A2U3N2Y5"/>
<dbReference type="RefSeq" id="WP_121975320.1">
    <property type="nucleotide sequence ID" value="NZ_OOGT01000189.1"/>
</dbReference>